<evidence type="ECO:0000259" key="3">
    <source>
        <dbReference type="SMART" id="SM00822"/>
    </source>
</evidence>
<reference evidence="4" key="2">
    <citation type="submission" date="2020-09" db="EMBL/GenBank/DDBJ databases">
        <authorList>
            <person name="Sun Q."/>
            <person name="Kim S."/>
        </authorList>
    </citation>
    <scope>NUCLEOTIDE SEQUENCE</scope>
    <source>
        <strain evidence="4">KCTC 32255</strain>
    </source>
</reference>
<dbReference type="Pfam" id="PF00106">
    <property type="entry name" value="adh_short"/>
    <property type="match status" value="1"/>
</dbReference>
<dbReference type="PRINTS" id="PR00081">
    <property type="entry name" value="GDHRDH"/>
</dbReference>
<keyword evidence="2" id="KW-0560">Oxidoreductase</keyword>
<dbReference type="InterPro" id="IPR051687">
    <property type="entry name" value="Peroxisomal_Beta-Oxidation"/>
</dbReference>
<accession>A0A918UGL5</accession>
<name>A0A918UGL5_9SPHN</name>
<dbReference type="Proteomes" id="UP000648075">
    <property type="component" value="Unassembled WGS sequence"/>
</dbReference>
<evidence type="ECO:0000313" key="4">
    <source>
        <dbReference type="EMBL" id="GGZ05555.1"/>
    </source>
</evidence>
<organism evidence="4 5">
    <name type="scientific">Novosphingobium colocasiae</name>
    <dbReference type="NCBI Taxonomy" id="1256513"/>
    <lineage>
        <taxon>Bacteria</taxon>
        <taxon>Pseudomonadati</taxon>
        <taxon>Pseudomonadota</taxon>
        <taxon>Alphaproteobacteria</taxon>
        <taxon>Sphingomonadales</taxon>
        <taxon>Sphingomonadaceae</taxon>
        <taxon>Novosphingobium</taxon>
    </lineage>
</organism>
<reference evidence="4" key="1">
    <citation type="journal article" date="2014" name="Int. J. Syst. Evol. Microbiol.">
        <title>Complete genome sequence of Corynebacterium casei LMG S-19264T (=DSM 44701T), isolated from a smear-ripened cheese.</title>
        <authorList>
            <consortium name="US DOE Joint Genome Institute (JGI-PGF)"/>
            <person name="Walter F."/>
            <person name="Albersmeier A."/>
            <person name="Kalinowski J."/>
            <person name="Ruckert C."/>
        </authorList>
    </citation>
    <scope>NUCLEOTIDE SEQUENCE</scope>
    <source>
        <strain evidence="4">KCTC 32255</strain>
    </source>
</reference>
<dbReference type="PANTHER" id="PTHR45024">
    <property type="entry name" value="DEHYDROGENASES, SHORT CHAIN"/>
    <property type="match status" value="1"/>
</dbReference>
<dbReference type="SMART" id="SM00822">
    <property type="entry name" value="PKS_KR"/>
    <property type="match status" value="1"/>
</dbReference>
<dbReference type="SUPFAM" id="SSF51735">
    <property type="entry name" value="NAD(P)-binding Rossmann-fold domains"/>
    <property type="match status" value="1"/>
</dbReference>
<protein>
    <submittedName>
        <fullName evidence="4">3-oxoacyl-ACP reductase</fullName>
    </submittedName>
</protein>
<evidence type="ECO:0000256" key="2">
    <source>
        <dbReference type="ARBA" id="ARBA00023002"/>
    </source>
</evidence>
<dbReference type="AlphaFoldDB" id="A0A918UGL5"/>
<gene>
    <name evidence="4" type="ORF">GCM10011614_20690</name>
</gene>
<evidence type="ECO:0000256" key="1">
    <source>
        <dbReference type="ARBA" id="ARBA00006484"/>
    </source>
</evidence>
<dbReference type="EMBL" id="BMZA01000006">
    <property type="protein sequence ID" value="GGZ05555.1"/>
    <property type="molecule type" value="Genomic_DNA"/>
</dbReference>
<dbReference type="GO" id="GO:0016491">
    <property type="term" value="F:oxidoreductase activity"/>
    <property type="evidence" value="ECO:0007669"/>
    <property type="project" value="UniProtKB-KW"/>
</dbReference>
<evidence type="ECO:0000313" key="5">
    <source>
        <dbReference type="Proteomes" id="UP000648075"/>
    </source>
</evidence>
<comment type="similarity">
    <text evidence="1">Belongs to the short-chain dehydrogenases/reductases (SDR) family.</text>
</comment>
<dbReference type="Gene3D" id="3.40.50.720">
    <property type="entry name" value="NAD(P)-binding Rossmann-like Domain"/>
    <property type="match status" value="1"/>
</dbReference>
<dbReference type="InterPro" id="IPR057326">
    <property type="entry name" value="KR_dom"/>
</dbReference>
<dbReference type="InterPro" id="IPR036291">
    <property type="entry name" value="NAD(P)-bd_dom_sf"/>
</dbReference>
<dbReference type="PANTHER" id="PTHR45024:SF2">
    <property type="entry name" value="SCP2 DOMAIN-CONTAINING PROTEIN"/>
    <property type="match status" value="1"/>
</dbReference>
<proteinExistence type="inferred from homology"/>
<comment type="caution">
    <text evidence="4">The sequence shown here is derived from an EMBL/GenBank/DDBJ whole genome shotgun (WGS) entry which is preliminary data.</text>
</comment>
<dbReference type="InterPro" id="IPR002347">
    <property type="entry name" value="SDR_fam"/>
</dbReference>
<feature type="domain" description="Ketoreductase" evidence="3">
    <location>
        <begin position="28"/>
        <end position="220"/>
    </location>
</feature>
<keyword evidence="5" id="KW-1185">Reference proteome</keyword>
<sequence length="328" mass="34326">MGHRHDAAGRRRISRRMSGTGEIRFDGKVALVTGAGRGLGRAYALDLARRGAKVVVNDANVDMSGGRLEGATPAEDVVAQITANGGEAVVHLGNVADADDARDMVDAAVSRWGRIDIVVNNAGQMRKLTFSQSSVADFTDHFQVHVLGSYLVSRAAWTHMAAQGGGAIVLTTSQVGMYGQLDAAAYGTAKMGVMGLLHAMKLEAPTRGIRVNAIAPFALTRMGEGTFPEAMRPYIDPALVAPAVTWMASDRCDWNGEILIAGGGHFARARVSETTGIDIDNPAGISAEAIHAHNAEIADTAGILMPDNALSAVGTTFARLARLSGTPI</sequence>